<dbReference type="GeneID" id="94300918"/>
<comment type="caution">
    <text evidence="1">The sequence shown here is derived from an EMBL/GenBank/DDBJ whole genome shotgun (WGS) entry which is preliminary data.</text>
</comment>
<evidence type="ECO:0000313" key="1">
    <source>
        <dbReference type="EMBL" id="KAH0570611.1"/>
    </source>
</evidence>
<organism evidence="1 2">
    <name type="scientific">Spironucleus salmonicida</name>
    <dbReference type="NCBI Taxonomy" id="348837"/>
    <lineage>
        <taxon>Eukaryota</taxon>
        <taxon>Metamonada</taxon>
        <taxon>Diplomonadida</taxon>
        <taxon>Hexamitidae</taxon>
        <taxon>Hexamitinae</taxon>
        <taxon>Spironucleus</taxon>
    </lineage>
</organism>
<name>A0A9P8LM29_9EUKA</name>
<accession>A0A9P8LM29</accession>
<dbReference type="AlphaFoldDB" id="A0A9P8LM29"/>
<sequence length="297" mass="34174">MDSLSLPPYTLSATPAAVRLHAAVQRKELHLGLLRDLPGLVHPRPQLSACSFAPDAHVFLAVPQRVTPTFTLFADSSAAVVAFPLGVALEQGALYALVNFRLFTAKRDTYCLVVDSQAQLINLGQRPRTCRLLHCASPVFGELLLCNRHYDRQFRALNQQLEFRQQRLTGQFRFLDLSRGLAREYQDFLHQQALQLEQLERTRTRQFHLPAPIRFEEARYENQAVACFHCLDCQKVYLERWKRCLQLNHRIVEREIWQFEAVCARCEKSVVTFKNDETCVVCGGEMHNRLDLGLVQR</sequence>
<reference evidence="1 2" key="1">
    <citation type="journal article" date="2014" name="PLoS Genet.">
        <title>The Genome of Spironucleus salmonicida Highlights a Fish Pathogen Adapted to Fluctuating Environments.</title>
        <authorList>
            <person name="Xu F."/>
            <person name="Jerlstrom-Hultqvist J."/>
            <person name="Einarsson E."/>
            <person name="Astvaldsson A."/>
            <person name="Svard S.G."/>
            <person name="Andersson J.O."/>
        </authorList>
    </citation>
    <scope>NUCLEOTIDE SEQUENCE [LARGE SCALE GENOMIC DNA]</scope>
    <source>
        <strain evidence="1 2">ATCC 50377</strain>
    </source>
</reference>
<dbReference type="KEGG" id="ssao:94300918"/>
<evidence type="ECO:0000313" key="2">
    <source>
        <dbReference type="Proteomes" id="UP000018208"/>
    </source>
</evidence>
<gene>
    <name evidence="1" type="ORF">SS50377_26895</name>
</gene>
<protein>
    <submittedName>
        <fullName evidence="1">Uncharacterized protein</fullName>
    </submittedName>
</protein>
<dbReference type="Proteomes" id="UP000018208">
    <property type="component" value="Unassembled WGS sequence"/>
</dbReference>
<dbReference type="RefSeq" id="XP_067761384.1">
    <property type="nucleotide sequence ID" value="XM_067910697.1"/>
</dbReference>
<keyword evidence="2" id="KW-1185">Reference proteome</keyword>
<dbReference type="EMBL" id="AUWU02000007">
    <property type="protein sequence ID" value="KAH0570611.1"/>
    <property type="molecule type" value="Genomic_DNA"/>
</dbReference>
<proteinExistence type="predicted"/>